<dbReference type="EMBL" id="BLXT01005611">
    <property type="protein sequence ID" value="GFO24318.1"/>
    <property type="molecule type" value="Genomic_DNA"/>
</dbReference>
<evidence type="ECO:0000313" key="2">
    <source>
        <dbReference type="Proteomes" id="UP000735302"/>
    </source>
</evidence>
<dbReference type="AlphaFoldDB" id="A0AAV4BYM3"/>
<comment type="caution">
    <text evidence="1">The sequence shown here is derived from an EMBL/GenBank/DDBJ whole genome shotgun (WGS) entry which is preliminary data.</text>
</comment>
<gene>
    <name evidence="1" type="ORF">PoB_005082300</name>
</gene>
<accession>A0AAV4BYM3</accession>
<proteinExistence type="predicted"/>
<keyword evidence="2" id="KW-1185">Reference proteome</keyword>
<dbReference type="Proteomes" id="UP000735302">
    <property type="component" value="Unassembled WGS sequence"/>
</dbReference>
<sequence length="120" mass="13083">MGIELPPYGFQLIQAADHHDFLPTIFVISPPLFLTLFNAVEDSSINTAFHSKHYRATVLQTASLEIAPPQAVRLCTISCAFICTNKVAGNDAIEEKHARQHDEYLLLPGFSSTTGAGLKA</sequence>
<reference evidence="1 2" key="1">
    <citation type="journal article" date="2021" name="Elife">
        <title>Chloroplast acquisition without the gene transfer in kleptoplastic sea slugs, Plakobranchus ocellatus.</title>
        <authorList>
            <person name="Maeda T."/>
            <person name="Takahashi S."/>
            <person name="Yoshida T."/>
            <person name="Shimamura S."/>
            <person name="Takaki Y."/>
            <person name="Nagai Y."/>
            <person name="Toyoda A."/>
            <person name="Suzuki Y."/>
            <person name="Arimoto A."/>
            <person name="Ishii H."/>
            <person name="Satoh N."/>
            <person name="Nishiyama T."/>
            <person name="Hasebe M."/>
            <person name="Maruyama T."/>
            <person name="Minagawa J."/>
            <person name="Obokata J."/>
            <person name="Shigenobu S."/>
        </authorList>
    </citation>
    <scope>NUCLEOTIDE SEQUENCE [LARGE SCALE GENOMIC DNA]</scope>
</reference>
<evidence type="ECO:0000313" key="1">
    <source>
        <dbReference type="EMBL" id="GFO24318.1"/>
    </source>
</evidence>
<organism evidence="1 2">
    <name type="scientific">Plakobranchus ocellatus</name>
    <dbReference type="NCBI Taxonomy" id="259542"/>
    <lineage>
        <taxon>Eukaryota</taxon>
        <taxon>Metazoa</taxon>
        <taxon>Spiralia</taxon>
        <taxon>Lophotrochozoa</taxon>
        <taxon>Mollusca</taxon>
        <taxon>Gastropoda</taxon>
        <taxon>Heterobranchia</taxon>
        <taxon>Euthyneura</taxon>
        <taxon>Panpulmonata</taxon>
        <taxon>Sacoglossa</taxon>
        <taxon>Placobranchoidea</taxon>
        <taxon>Plakobranchidae</taxon>
        <taxon>Plakobranchus</taxon>
    </lineage>
</organism>
<protein>
    <submittedName>
        <fullName evidence="1">Uncharacterized protein</fullName>
    </submittedName>
</protein>
<name>A0AAV4BYM3_9GAST</name>